<evidence type="ECO:0000313" key="7">
    <source>
        <dbReference type="Proteomes" id="UP001348641"/>
    </source>
</evidence>
<feature type="compositionally biased region" description="Basic and acidic residues" evidence="4">
    <location>
        <begin position="137"/>
        <end position="169"/>
    </location>
</feature>
<dbReference type="Pfam" id="PF01297">
    <property type="entry name" value="ZnuA"/>
    <property type="match status" value="1"/>
</dbReference>
<keyword evidence="2" id="KW-0813">Transport</keyword>
<dbReference type="EMBL" id="JAUUCC010000075">
    <property type="protein sequence ID" value="MEE2053559.1"/>
    <property type="molecule type" value="Genomic_DNA"/>
</dbReference>
<evidence type="ECO:0000256" key="5">
    <source>
        <dbReference type="SAM" id="SignalP"/>
    </source>
</evidence>
<dbReference type="RefSeq" id="WP_330160501.1">
    <property type="nucleotide sequence ID" value="NZ_BAAAJA010000026.1"/>
</dbReference>
<feature type="region of interest" description="Disordered" evidence="4">
    <location>
        <begin position="125"/>
        <end position="169"/>
    </location>
</feature>
<evidence type="ECO:0000256" key="4">
    <source>
        <dbReference type="SAM" id="MobiDB-lite"/>
    </source>
</evidence>
<comment type="caution">
    <text evidence="6">The sequence shown here is derived from an EMBL/GenBank/DDBJ whole genome shotgun (WGS) entry which is preliminary data.</text>
</comment>
<dbReference type="InterPro" id="IPR006127">
    <property type="entry name" value="ZnuA-like"/>
</dbReference>
<reference evidence="6 7" key="1">
    <citation type="submission" date="2023-07" db="EMBL/GenBank/DDBJ databases">
        <authorList>
            <person name="Girao M."/>
            <person name="Carvalho M.F."/>
        </authorList>
    </citation>
    <scope>NUCLEOTIDE SEQUENCE [LARGE SCALE GENOMIC DNA]</scope>
    <source>
        <strain evidence="6 7">66/93</strain>
    </source>
</reference>
<comment type="similarity">
    <text evidence="1">Belongs to the bacterial solute-binding protein 9 family.</text>
</comment>
<dbReference type="PROSITE" id="PS51257">
    <property type="entry name" value="PROKAR_LIPOPROTEIN"/>
    <property type="match status" value="1"/>
</dbReference>
<organism evidence="6 7">
    <name type="scientific">Nocardiopsis tropica</name>
    <dbReference type="NCBI Taxonomy" id="109330"/>
    <lineage>
        <taxon>Bacteria</taxon>
        <taxon>Bacillati</taxon>
        <taxon>Actinomycetota</taxon>
        <taxon>Actinomycetes</taxon>
        <taxon>Streptosporangiales</taxon>
        <taxon>Nocardiopsidaceae</taxon>
        <taxon>Nocardiopsis</taxon>
    </lineage>
</organism>
<feature type="signal peptide" evidence="5">
    <location>
        <begin position="1"/>
        <end position="24"/>
    </location>
</feature>
<evidence type="ECO:0000313" key="6">
    <source>
        <dbReference type="EMBL" id="MEE2053559.1"/>
    </source>
</evidence>
<dbReference type="Proteomes" id="UP001348641">
    <property type="component" value="Unassembled WGS sequence"/>
</dbReference>
<dbReference type="InterPro" id="IPR050492">
    <property type="entry name" value="Bact_metal-bind_prot9"/>
</dbReference>
<protein>
    <submittedName>
        <fullName evidence="6">Metal ABC transporter substrate-binding protein</fullName>
    </submittedName>
</protein>
<evidence type="ECO:0000256" key="3">
    <source>
        <dbReference type="ARBA" id="ARBA00022729"/>
    </source>
</evidence>
<evidence type="ECO:0000256" key="1">
    <source>
        <dbReference type="ARBA" id="ARBA00011028"/>
    </source>
</evidence>
<feature type="chain" id="PRO_5045215227" evidence="5">
    <location>
        <begin position="25"/>
        <end position="340"/>
    </location>
</feature>
<name>A0ABU7KWB9_9ACTN</name>
<proteinExistence type="inferred from homology"/>
<sequence>MRTGTTVRAAVLGTATLMMITACGSGGDGAEDTDVSPAEADLTVVTGVYPLEWLAREFGGDGVAVTQLTEPGTEPHDLELTGRQVGEVSEADIAFFVGGLQPAVDDAIAQEAADSALDVGDVVHLRPAGGEDEGHGDEEHAHEDEHGHEDEDEHAHEEEGEEEHDHGEHDPHFWLDVELMAETARALGERMGEVHPEGADAYEQNVGAVTAELEAIGQEYEEGLASCEHHDVVVGHTAFTYLTEAYGLEQVGVSGVDPDTEPSPSQIAAITDIVRERDITTVFTEPLMPPETAETIASETGAEVRVLDPLEGVTEDSPGDDYPSIMRGNLDALTTALGCS</sequence>
<dbReference type="Gene3D" id="3.40.50.1980">
    <property type="entry name" value="Nitrogenase molybdenum iron protein domain"/>
    <property type="match status" value="2"/>
</dbReference>
<gene>
    <name evidence="6" type="ORF">Q8A49_23940</name>
</gene>
<dbReference type="PANTHER" id="PTHR42953:SF3">
    <property type="entry name" value="HIGH-AFFINITY ZINC UPTAKE SYSTEM PROTEIN ZNUA"/>
    <property type="match status" value="1"/>
</dbReference>
<dbReference type="PANTHER" id="PTHR42953">
    <property type="entry name" value="HIGH-AFFINITY ZINC UPTAKE SYSTEM PROTEIN ZNUA-RELATED"/>
    <property type="match status" value="1"/>
</dbReference>
<accession>A0ABU7KWB9</accession>
<dbReference type="SUPFAM" id="SSF53807">
    <property type="entry name" value="Helical backbone' metal receptor"/>
    <property type="match status" value="1"/>
</dbReference>
<evidence type="ECO:0000256" key="2">
    <source>
        <dbReference type="ARBA" id="ARBA00022448"/>
    </source>
</evidence>
<keyword evidence="3 5" id="KW-0732">Signal</keyword>